<accession>A0A5N5QRS1</accession>
<dbReference type="GO" id="GO:0005730">
    <property type="term" value="C:nucleolus"/>
    <property type="evidence" value="ECO:0007669"/>
    <property type="project" value="TreeGrafter"/>
</dbReference>
<proteinExistence type="predicted"/>
<evidence type="ECO:0000313" key="2">
    <source>
        <dbReference type="EMBL" id="KAB5594251.1"/>
    </source>
</evidence>
<reference evidence="2 3" key="1">
    <citation type="journal article" date="2019" name="Fungal Biol. Biotechnol.">
        <title>Draft genome sequence of fastidious pathogen Ceratobasidium theobromae, which causes vascular-streak dieback in Theobroma cacao.</title>
        <authorList>
            <person name="Ali S.S."/>
            <person name="Asman A."/>
            <person name="Shao J."/>
            <person name="Firmansyah A.P."/>
            <person name="Susilo A.W."/>
            <person name="Rosmana A."/>
            <person name="McMahon P."/>
            <person name="Junaid M."/>
            <person name="Guest D."/>
            <person name="Kheng T.Y."/>
            <person name="Meinhardt L.W."/>
            <person name="Bailey B.A."/>
        </authorList>
    </citation>
    <scope>NUCLEOTIDE SEQUENCE [LARGE SCALE GENOMIC DNA]</scope>
    <source>
        <strain evidence="2 3">CT2</strain>
    </source>
</reference>
<evidence type="ECO:0000256" key="1">
    <source>
        <dbReference type="SAM" id="MobiDB-lite"/>
    </source>
</evidence>
<gene>
    <name evidence="2" type="ORF">CTheo_2332</name>
</gene>
<feature type="compositionally biased region" description="Polar residues" evidence="1">
    <location>
        <begin position="1"/>
        <end position="17"/>
    </location>
</feature>
<feature type="compositionally biased region" description="Polar residues" evidence="1">
    <location>
        <begin position="190"/>
        <end position="200"/>
    </location>
</feature>
<feature type="compositionally biased region" description="Basic and acidic residues" evidence="1">
    <location>
        <begin position="87"/>
        <end position="124"/>
    </location>
</feature>
<evidence type="ECO:0008006" key="4">
    <source>
        <dbReference type="Google" id="ProtNLM"/>
    </source>
</evidence>
<dbReference type="Pfam" id="PF06658">
    <property type="entry name" value="DUF1168"/>
    <property type="match status" value="1"/>
</dbReference>
<name>A0A5N5QRS1_9AGAM</name>
<dbReference type="GO" id="GO:0004860">
    <property type="term" value="F:protein kinase inhibitor activity"/>
    <property type="evidence" value="ECO:0007669"/>
    <property type="project" value="TreeGrafter"/>
</dbReference>
<keyword evidence="3" id="KW-1185">Reference proteome</keyword>
<evidence type="ECO:0000313" key="3">
    <source>
        <dbReference type="Proteomes" id="UP000383932"/>
    </source>
</evidence>
<dbReference type="GO" id="GO:0019901">
    <property type="term" value="F:protein kinase binding"/>
    <property type="evidence" value="ECO:0007669"/>
    <property type="project" value="TreeGrafter"/>
</dbReference>
<feature type="compositionally biased region" description="Basic residues" evidence="1">
    <location>
        <begin position="125"/>
        <end position="138"/>
    </location>
</feature>
<dbReference type="GO" id="GO:0003725">
    <property type="term" value="F:double-stranded RNA binding"/>
    <property type="evidence" value="ECO:0007669"/>
    <property type="project" value="InterPro"/>
</dbReference>
<dbReference type="OrthoDB" id="10067079at2759"/>
<dbReference type="PANTHER" id="PTHR13507:SF0">
    <property type="entry name" value="PRKR-INTERACTING PROTEIN 1"/>
    <property type="match status" value="1"/>
</dbReference>
<feature type="compositionally biased region" description="Basic and acidic residues" evidence="1">
    <location>
        <begin position="52"/>
        <end position="64"/>
    </location>
</feature>
<dbReference type="Proteomes" id="UP000383932">
    <property type="component" value="Unassembled WGS sequence"/>
</dbReference>
<dbReference type="PANTHER" id="PTHR13507">
    <property type="entry name" value="PRKR-INTERACTING PROTEIN 1"/>
    <property type="match status" value="1"/>
</dbReference>
<comment type="caution">
    <text evidence="2">The sequence shown here is derived from an EMBL/GenBank/DDBJ whole genome shotgun (WGS) entry which is preliminary data.</text>
</comment>
<feature type="compositionally biased region" description="Basic and acidic residues" evidence="1">
    <location>
        <begin position="34"/>
        <end position="43"/>
    </location>
</feature>
<protein>
    <recommendedName>
        <fullName evidence="4">DUF1168 domain protein</fullName>
    </recommendedName>
</protein>
<dbReference type="EMBL" id="SSOP01000023">
    <property type="protein sequence ID" value="KAB5594251.1"/>
    <property type="molecule type" value="Genomic_DNA"/>
</dbReference>
<dbReference type="InterPro" id="IPR009548">
    <property type="entry name" value="Prkrip1"/>
</dbReference>
<sequence length="219" mass="24437">MASGTSAPDANVAQSSEAKAARKKQTAVDLQKQQLERLMKDPAKPVNIPAPPKEKTVRAPREMMKNVQGSSAGAGSGEFHVYKQSRRREYERLKIMEEASKKEQEDAEFERRKREREEQSEAKTAKNRARRQKKKNRAMGKGAHEDAEGTSEDPTKRRRLAADGANIVFRKPGDSSDEDEEPRPAPIEPQSVSVDNSTSPVLLPDVKIAEPTQIIIHDD</sequence>
<dbReference type="AlphaFoldDB" id="A0A5N5QRS1"/>
<organism evidence="2 3">
    <name type="scientific">Ceratobasidium theobromae</name>
    <dbReference type="NCBI Taxonomy" id="1582974"/>
    <lineage>
        <taxon>Eukaryota</taxon>
        <taxon>Fungi</taxon>
        <taxon>Dikarya</taxon>
        <taxon>Basidiomycota</taxon>
        <taxon>Agaricomycotina</taxon>
        <taxon>Agaricomycetes</taxon>
        <taxon>Cantharellales</taxon>
        <taxon>Ceratobasidiaceae</taxon>
        <taxon>Ceratobasidium</taxon>
    </lineage>
</organism>
<feature type="region of interest" description="Disordered" evidence="1">
    <location>
        <begin position="1"/>
        <end position="205"/>
    </location>
</feature>